<organism evidence="2 3">
    <name type="scientific">Arthrobotrys conoides</name>
    <dbReference type="NCBI Taxonomy" id="74498"/>
    <lineage>
        <taxon>Eukaryota</taxon>
        <taxon>Fungi</taxon>
        <taxon>Dikarya</taxon>
        <taxon>Ascomycota</taxon>
        <taxon>Pezizomycotina</taxon>
        <taxon>Orbiliomycetes</taxon>
        <taxon>Orbiliales</taxon>
        <taxon>Orbiliaceae</taxon>
        <taxon>Arthrobotrys</taxon>
    </lineage>
</organism>
<gene>
    <name evidence="2" type="ORF">TWF506_000242</name>
</gene>
<comment type="caution">
    <text evidence="2">The sequence shown here is derived from an EMBL/GenBank/DDBJ whole genome shotgun (WGS) entry which is preliminary data.</text>
</comment>
<dbReference type="AlphaFoldDB" id="A0AAN8S0R9"/>
<accession>A0AAN8S0R9</accession>
<protein>
    <submittedName>
        <fullName evidence="2">Uncharacterized protein</fullName>
    </submittedName>
</protein>
<evidence type="ECO:0000256" key="1">
    <source>
        <dbReference type="SAM" id="Phobius"/>
    </source>
</evidence>
<feature type="transmembrane region" description="Helical" evidence="1">
    <location>
        <begin position="298"/>
        <end position="319"/>
    </location>
</feature>
<keyword evidence="1" id="KW-0472">Membrane</keyword>
<evidence type="ECO:0000313" key="2">
    <source>
        <dbReference type="EMBL" id="KAK6519948.1"/>
    </source>
</evidence>
<feature type="transmembrane region" description="Helical" evidence="1">
    <location>
        <begin position="331"/>
        <end position="350"/>
    </location>
</feature>
<feature type="transmembrane region" description="Helical" evidence="1">
    <location>
        <begin position="469"/>
        <end position="488"/>
    </location>
</feature>
<reference evidence="2 3" key="1">
    <citation type="submission" date="2019-10" db="EMBL/GenBank/DDBJ databases">
        <authorList>
            <person name="Palmer J.M."/>
        </authorList>
    </citation>
    <scope>NUCLEOTIDE SEQUENCE [LARGE SCALE GENOMIC DNA]</scope>
    <source>
        <strain evidence="2 3">TWF506</strain>
    </source>
</reference>
<name>A0AAN8S0R9_9PEZI</name>
<dbReference type="Proteomes" id="UP001307849">
    <property type="component" value="Unassembled WGS sequence"/>
</dbReference>
<proteinExistence type="predicted"/>
<keyword evidence="1" id="KW-0812">Transmembrane</keyword>
<keyword evidence="3" id="KW-1185">Reference proteome</keyword>
<evidence type="ECO:0000313" key="3">
    <source>
        <dbReference type="Proteomes" id="UP001307849"/>
    </source>
</evidence>
<dbReference type="EMBL" id="JAVHJM010000001">
    <property type="protein sequence ID" value="KAK6519948.1"/>
    <property type="molecule type" value="Genomic_DNA"/>
</dbReference>
<keyword evidence="1" id="KW-1133">Transmembrane helix</keyword>
<feature type="transmembrane region" description="Helical" evidence="1">
    <location>
        <begin position="442"/>
        <end position="463"/>
    </location>
</feature>
<sequence>MTLWYITLTAKIARAILEFVKSNTTELLQTSTNSTNSTSLGPAILNTDSPQWTESLNANSVQLVAMLVSDAGIAADQPQWWNSAPLGCLLIGIQPRGGWQIMQRSVQWGQDNWSSSFGVNCPMNVLYQYFACSIRNRIEVWDSNHFDSPTEYVMVDGTEGSTPGGRGRKASTTSMFEKSLHKFTTWGSQRDSASGPKPKLVKKWGKLMVDGDREFNMARPSKLIDGSRGGNAYMCELLRPKDGATYTIDEQARWQYVSVVLVVMGLLKHPYHEQWRDVLARDFQIDQRLGKVFTTLKYTLILFNFITVFLVIAVAFAMFDRNVFRGSLPFMIQFASLFAWAFGSVGLLMIGGNPRVQIVSDEKGIPNYIQDRIDQAVELAASPSSWEGQNPTERQQEYLTLGFGYLNGSEFHTSGGGTCKVRRDIVETLCSSKLRMIRPVSWYFCIGWFLLFLGISVALLIASSLVATIYSQILAVGILIVTAVARGWGISGPEDWMIPKLYMRDGSGYGANLLGPIKARA</sequence>